<dbReference type="Gene3D" id="3.80.10.10">
    <property type="entry name" value="Ribonuclease Inhibitor"/>
    <property type="match status" value="1"/>
</dbReference>
<evidence type="ECO:0000313" key="2">
    <source>
        <dbReference type="Proteomes" id="UP000076154"/>
    </source>
</evidence>
<dbReference type="AlphaFoldDB" id="A0A369K6B6"/>
<dbReference type="InterPro" id="IPR032675">
    <property type="entry name" value="LRR_dom_sf"/>
</dbReference>
<sequence>MSALSLTSDILRKIFLLVQTFPYDVGQHALPVPVIISHVVRQWRTLAIDTPLLWFNIRITRHTNLDALRETILRSGECKLWVNITLPRPTTKRIPSRRLRESSHICDVLRLLMPHASRWRHLSVVAESHSIEHILQLFAGTKFTRLQSLELVKTDGATVSHCGPLIFDPNIFLTLRLHRVTIHVGHPTQLGGLTTVEISHTSCCMIDQVSLDSLSLFNSLTHPPSMLNLRKLTVAAQNPTFPLHPSFHSSSLVCLKLSAFSSTSPTLHAAFIQFFNASSSPNLKHLELDSMLGSAWDAFIQSLTSTHIPKYPALESLTLRSLQLRDADVDLEFAHAFPAITHLHLFEVDPEPVFVLLQTNHMVWPALTLTVDGTEIST</sequence>
<gene>
    <name evidence="1" type="ORF">Hypma_004422</name>
</gene>
<organism evidence="1 2">
    <name type="scientific">Hypsizygus marmoreus</name>
    <name type="common">White beech mushroom</name>
    <name type="synonym">Agaricus marmoreus</name>
    <dbReference type="NCBI Taxonomy" id="39966"/>
    <lineage>
        <taxon>Eukaryota</taxon>
        <taxon>Fungi</taxon>
        <taxon>Dikarya</taxon>
        <taxon>Basidiomycota</taxon>
        <taxon>Agaricomycotina</taxon>
        <taxon>Agaricomycetes</taxon>
        <taxon>Agaricomycetidae</taxon>
        <taxon>Agaricales</taxon>
        <taxon>Tricholomatineae</taxon>
        <taxon>Lyophyllaceae</taxon>
        <taxon>Hypsizygus</taxon>
    </lineage>
</organism>
<name>A0A369K6B6_HYPMA</name>
<dbReference type="STRING" id="39966.A0A369K6B6"/>
<dbReference type="InParanoid" id="A0A369K6B6"/>
<reference evidence="1" key="1">
    <citation type="submission" date="2018-04" db="EMBL/GenBank/DDBJ databases">
        <title>Whole genome sequencing of Hypsizygus marmoreus.</title>
        <authorList>
            <person name="Choi I.-G."/>
            <person name="Min B."/>
            <person name="Kim J.-G."/>
            <person name="Kim S."/>
            <person name="Oh Y.-L."/>
            <person name="Kong W.-S."/>
            <person name="Park H."/>
            <person name="Jeong J."/>
            <person name="Song E.-S."/>
        </authorList>
    </citation>
    <scope>NUCLEOTIDE SEQUENCE [LARGE SCALE GENOMIC DNA]</scope>
    <source>
        <strain evidence="1">51987-8</strain>
    </source>
</reference>
<protein>
    <recommendedName>
        <fullName evidence="3">F-box domain-containing protein</fullName>
    </recommendedName>
</protein>
<keyword evidence="2" id="KW-1185">Reference proteome</keyword>
<proteinExistence type="predicted"/>
<evidence type="ECO:0000313" key="1">
    <source>
        <dbReference type="EMBL" id="RDB27334.1"/>
    </source>
</evidence>
<comment type="caution">
    <text evidence="1">The sequence shown here is derived from an EMBL/GenBank/DDBJ whole genome shotgun (WGS) entry which is preliminary data.</text>
</comment>
<dbReference type="SUPFAM" id="SSF52047">
    <property type="entry name" value="RNI-like"/>
    <property type="match status" value="1"/>
</dbReference>
<dbReference type="EMBL" id="LUEZ02000017">
    <property type="protein sequence ID" value="RDB27334.1"/>
    <property type="molecule type" value="Genomic_DNA"/>
</dbReference>
<dbReference type="OrthoDB" id="2979537at2759"/>
<dbReference type="Proteomes" id="UP000076154">
    <property type="component" value="Unassembled WGS sequence"/>
</dbReference>
<evidence type="ECO:0008006" key="3">
    <source>
        <dbReference type="Google" id="ProtNLM"/>
    </source>
</evidence>
<accession>A0A369K6B6</accession>